<dbReference type="OrthoDB" id="9802039at2"/>
<dbReference type="AlphaFoldDB" id="A0A4R4ZUE5"/>
<keyword evidence="1" id="KW-0238">DNA-binding</keyword>
<dbReference type="PRINTS" id="PR00040">
    <property type="entry name" value="HTHMERR"/>
</dbReference>
<dbReference type="PANTHER" id="PTHR30204:SF97">
    <property type="entry name" value="MERR FAMILY REGULATORY PROTEIN"/>
    <property type="match status" value="1"/>
</dbReference>
<dbReference type="Proteomes" id="UP000294513">
    <property type="component" value="Unassembled WGS sequence"/>
</dbReference>
<feature type="domain" description="HTH merR-type" evidence="2">
    <location>
        <begin position="5"/>
        <end position="74"/>
    </location>
</feature>
<dbReference type="Gene3D" id="1.10.1660.10">
    <property type="match status" value="1"/>
</dbReference>
<keyword evidence="4" id="KW-1185">Reference proteome</keyword>
<accession>A0A4R4ZUE5</accession>
<comment type="caution">
    <text evidence="3">The sequence shown here is derived from an EMBL/GenBank/DDBJ whole genome shotgun (WGS) entry which is preliminary data.</text>
</comment>
<dbReference type="PROSITE" id="PS50937">
    <property type="entry name" value="HTH_MERR_2"/>
    <property type="match status" value="1"/>
</dbReference>
<dbReference type="GO" id="GO:0003677">
    <property type="term" value="F:DNA binding"/>
    <property type="evidence" value="ECO:0007669"/>
    <property type="project" value="UniProtKB-KW"/>
</dbReference>
<dbReference type="PANTHER" id="PTHR30204">
    <property type="entry name" value="REDOX-CYCLING DRUG-SENSING TRANSCRIPTIONAL ACTIVATOR SOXR"/>
    <property type="match status" value="1"/>
</dbReference>
<evidence type="ECO:0000259" key="2">
    <source>
        <dbReference type="PROSITE" id="PS50937"/>
    </source>
</evidence>
<gene>
    <name evidence="3" type="ORF">E1298_44590</name>
</gene>
<dbReference type="InterPro" id="IPR009061">
    <property type="entry name" value="DNA-bd_dom_put_sf"/>
</dbReference>
<organism evidence="3 4">
    <name type="scientific">Actinomadura rubrisoli</name>
    <dbReference type="NCBI Taxonomy" id="2530368"/>
    <lineage>
        <taxon>Bacteria</taxon>
        <taxon>Bacillati</taxon>
        <taxon>Actinomycetota</taxon>
        <taxon>Actinomycetes</taxon>
        <taxon>Streptosporangiales</taxon>
        <taxon>Thermomonosporaceae</taxon>
        <taxon>Actinomadura</taxon>
    </lineage>
</organism>
<dbReference type="Pfam" id="PF13411">
    <property type="entry name" value="MerR_1"/>
    <property type="match status" value="1"/>
</dbReference>
<dbReference type="GO" id="GO:0003700">
    <property type="term" value="F:DNA-binding transcription factor activity"/>
    <property type="evidence" value="ECO:0007669"/>
    <property type="project" value="InterPro"/>
</dbReference>
<dbReference type="EMBL" id="SMKU01000527">
    <property type="protein sequence ID" value="TDD62465.1"/>
    <property type="molecule type" value="Genomic_DNA"/>
</dbReference>
<reference evidence="3 4" key="1">
    <citation type="submission" date="2019-03" db="EMBL/GenBank/DDBJ databases">
        <title>Draft genome sequences of novel Actinobacteria.</title>
        <authorList>
            <person name="Sahin N."/>
            <person name="Ay H."/>
            <person name="Saygin H."/>
        </authorList>
    </citation>
    <scope>NUCLEOTIDE SEQUENCE [LARGE SCALE GENOMIC DNA]</scope>
    <source>
        <strain evidence="3 4">H3C3</strain>
    </source>
</reference>
<dbReference type="RefSeq" id="WP_131903424.1">
    <property type="nucleotide sequence ID" value="NZ_SMKU01000527.1"/>
</dbReference>
<sequence length="141" mass="16185">MDDRLYSITEVAQAFGVRVSALRYYEERGLLTPTRRRARVRYYDRAALRSLALLRLWHHDGAMSLDDTATLMAGPDPADWRDTLLRRTDDLDQQITRLQKAKDALDHFLDCTSDNPAECPVIDDILNRRIDQALRDSSPPG</sequence>
<evidence type="ECO:0000256" key="1">
    <source>
        <dbReference type="ARBA" id="ARBA00023125"/>
    </source>
</evidence>
<protein>
    <submittedName>
        <fullName evidence="3">MerR family transcriptional regulator</fullName>
    </submittedName>
</protein>
<proteinExistence type="predicted"/>
<dbReference type="InterPro" id="IPR047057">
    <property type="entry name" value="MerR_fam"/>
</dbReference>
<dbReference type="InterPro" id="IPR000551">
    <property type="entry name" value="MerR-type_HTH_dom"/>
</dbReference>
<evidence type="ECO:0000313" key="4">
    <source>
        <dbReference type="Proteomes" id="UP000294513"/>
    </source>
</evidence>
<dbReference type="SUPFAM" id="SSF46955">
    <property type="entry name" value="Putative DNA-binding domain"/>
    <property type="match status" value="1"/>
</dbReference>
<dbReference type="SMART" id="SM00422">
    <property type="entry name" value="HTH_MERR"/>
    <property type="match status" value="1"/>
</dbReference>
<name>A0A4R4ZUE5_9ACTN</name>
<evidence type="ECO:0000313" key="3">
    <source>
        <dbReference type="EMBL" id="TDD62465.1"/>
    </source>
</evidence>